<gene>
    <name evidence="6" type="ORF">QEH59_04325</name>
</gene>
<evidence type="ECO:0000313" key="6">
    <source>
        <dbReference type="EMBL" id="MDQ8193635.1"/>
    </source>
</evidence>
<name>A0ABU1AFS7_9BACT</name>
<evidence type="ECO:0000256" key="1">
    <source>
        <dbReference type="ARBA" id="ARBA00022485"/>
    </source>
</evidence>
<keyword evidence="2" id="KW-0479">Metal-binding</keyword>
<comment type="caution">
    <text evidence="6">The sequence shown here is derived from an EMBL/GenBank/DDBJ whole genome shotgun (WGS) entry which is preliminary data.</text>
</comment>
<dbReference type="Pfam" id="PF12831">
    <property type="entry name" value="FAD_oxidored"/>
    <property type="match status" value="1"/>
</dbReference>
<proteinExistence type="predicted"/>
<evidence type="ECO:0000256" key="5">
    <source>
        <dbReference type="ARBA" id="ARBA00023014"/>
    </source>
</evidence>
<organism evidence="6 7">
    <name type="scientific">Thalassobacterium sedimentorum</name>
    <dbReference type="NCBI Taxonomy" id="3041258"/>
    <lineage>
        <taxon>Bacteria</taxon>
        <taxon>Pseudomonadati</taxon>
        <taxon>Verrucomicrobiota</taxon>
        <taxon>Opitutia</taxon>
        <taxon>Puniceicoccales</taxon>
        <taxon>Coraliomargaritaceae</taxon>
        <taxon>Thalassobacterium</taxon>
    </lineage>
</organism>
<reference evidence="6 7" key="1">
    <citation type="submission" date="2023-04" db="EMBL/GenBank/DDBJ databases">
        <title>A novel bacteria isolated from coastal sediment.</title>
        <authorList>
            <person name="Liu X.-J."/>
            <person name="Du Z.-J."/>
        </authorList>
    </citation>
    <scope>NUCLEOTIDE SEQUENCE [LARGE SCALE GENOMIC DNA]</scope>
    <source>
        <strain evidence="6 7">SDUM461004</strain>
    </source>
</reference>
<dbReference type="InterPro" id="IPR036188">
    <property type="entry name" value="FAD/NAD-bd_sf"/>
</dbReference>
<keyword evidence="3" id="KW-0560">Oxidoreductase</keyword>
<dbReference type="SUPFAM" id="SSF51905">
    <property type="entry name" value="FAD/NAD(P)-binding domain"/>
    <property type="match status" value="1"/>
</dbReference>
<dbReference type="Proteomes" id="UP001243717">
    <property type="component" value="Unassembled WGS sequence"/>
</dbReference>
<dbReference type="Gene3D" id="3.50.50.60">
    <property type="entry name" value="FAD/NAD(P)-binding domain"/>
    <property type="match status" value="1"/>
</dbReference>
<dbReference type="InterPro" id="IPR039650">
    <property type="entry name" value="HdrA-like"/>
</dbReference>
<keyword evidence="5" id="KW-0411">Iron-sulfur</keyword>
<evidence type="ECO:0000256" key="4">
    <source>
        <dbReference type="ARBA" id="ARBA00023004"/>
    </source>
</evidence>
<keyword evidence="1" id="KW-0004">4Fe-4S</keyword>
<dbReference type="PANTHER" id="PTHR43498">
    <property type="entry name" value="FERREDOXIN:COB-COM HETERODISULFIDE REDUCTASE SUBUNIT A"/>
    <property type="match status" value="1"/>
</dbReference>
<evidence type="ECO:0000256" key="2">
    <source>
        <dbReference type="ARBA" id="ARBA00022723"/>
    </source>
</evidence>
<accession>A0ABU1AFS7</accession>
<dbReference type="RefSeq" id="WP_308984120.1">
    <property type="nucleotide sequence ID" value="NZ_JARXIC010000005.1"/>
</dbReference>
<evidence type="ECO:0000256" key="3">
    <source>
        <dbReference type="ARBA" id="ARBA00023002"/>
    </source>
</evidence>
<sequence length="761" mass="84845">MIISEPTSERALKKIQLEADLTIVGGGLAGTCAAITAAREGVKVVLVQDRPVLGGNASSEVRLWALGATSHQGNNNRWSREGGVIDEIAVENLWRNREGNPLYFDSLLLEKVRAEPNITLLLNTAMVGLDKDGPDRIKTIHAFCSQNSTLYDVTSLLFCDASGDGIVGYLAGAAYRVGAEKADEFDEAFAPAESYGELLGHTIYFYGKDTGEPVKYVAPDFALKDIKAIPRHDQIEVKQYGCALWWLEYGGRMDTVHDTEEIKWELWKVAYGVWDYIKNSGKFPEAETQTLEWIGTIPGKRESRRFEGDLMMSQSDIVEQKRFDDAVSFGGWAIDLHPADGLYSADSGCHQFHSKGVYQIPYRTMYSRNVDNLFTAGRLISSSHVAFGSTRVMMTCAHNAQAVGMAAAMCQEGGFNPRDLLEKDQMQALQRRLRRSGQYIPHLELPEDREDLFHSAQVKVSSEAQLASFSQSKHLATMDCARALLLPAQPGVLPEMTFYFSSKSDQTLEVQLRRSSLAGNYTPDDILETLSLLIPEGEAMAVTAKFSAKIAEFEYVFVCLMACPGVEIVQSEMHHTGVMPLVHTANKKVAKDAVQRPPVGAGFNCFEFWLPERRPVGKLPAVTFNPPLSCFGADQLRNDYARPFIQSNAWMADLSDEKPTLELIWDGLKKVQKVVIFFDVDYDHAMETVQWHHAEDAMPFCVKHYRLYAGVGQLLAEDCENYQGRVELNLREPVETNRLKLELLDTHGATASIFSIQVYSV</sequence>
<protein>
    <submittedName>
        <fullName evidence="6">FAD-dependent oxidoreductase</fullName>
    </submittedName>
</protein>
<keyword evidence="7" id="KW-1185">Reference proteome</keyword>
<keyword evidence="4" id="KW-0408">Iron</keyword>
<evidence type="ECO:0000313" key="7">
    <source>
        <dbReference type="Proteomes" id="UP001243717"/>
    </source>
</evidence>
<dbReference type="PANTHER" id="PTHR43498:SF1">
    <property type="entry name" value="COB--COM HETERODISULFIDE REDUCTASE IRON-SULFUR SUBUNIT A"/>
    <property type="match status" value="1"/>
</dbReference>
<dbReference type="EMBL" id="JARXIC010000005">
    <property type="protein sequence ID" value="MDQ8193635.1"/>
    <property type="molecule type" value="Genomic_DNA"/>
</dbReference>